<evidence type="ECO:0000313" key="2">
    <source>
        <dbReference type="Proteomes" id="UP001530377"/>
    </source>
</evidence>
<sequence length="99" mass="10890">MGGAYASGLELWSAPGDSEMDVVRNAVALERVVGSTRDIRDGFDVNDVGYNPEIYVGEEKVKGVRPCITSSRLTCDRFESGQRFGGKAGETGFRYHRIR</sequence>
<keyword evidence="2" id="KW-1185">Reference proteome</keyword>
<reference evidence="1 2" key="1">
    <citation type="submission" date="2024-10" db="EMBL/GenBank/DDBJ databases">
        <title>Updated reference genomes for cyclostephanoid diatoms.</title>
        <authorList>
            <person name="Roberts W.R."/>
            <person name="Alverson A.J."/>
        </authorList>
    </citation>
    <scope>NUCLEOTIDE SEQUENCE [LARGE SCALE GENOMIC DNA]</scope>
    <source>
        <strain evidence="1 2">AJA228-03</strain>
    </source>
</reference>
<dbReference type="AlphaFoldDB" id="A0ABD3R6V7"/>
<proteinExistence type="predicted"/>
<organism evidence="1 2">
    <name type="scientific">Cyclostephanos tholiformis</name>
    <dbReference type="NCBI Taxonomy" id="382380"/>
    <lineage>
        <taxon>Eukaryota</taxon>
        <taxon>Sar</taxon>
        <taxon>Stramenopiles</taxon>
        <taxon>Ochrophyta</taxon>
        <taxon>Bacillariophyta</taxon>
        <taxon>Coscinodiscophyceae</taxon>
        <taxon>Thalassiosirophycidae</taxon>
        <taxon>Stephanodiscales</taxon>
        <taxon>Stephanodiscaceae</taxon>
        <taxon>Cyclostephanos</taxon>
    </lineage>
</organism>
<evidence type="ECO:0000313" key="1">
    <source>
        <dbReference type="EMBL" id="KAL3807436.1"/>
    </source>
</evidence>
<protein>
    <submittedName>
        <fullName evidence="1">Uncharacterized protein</fullName>
    </submittedName>
</protein>
<dbReference type="Proteomes" id="UP001530377">
    <property type="component" value="Unassembled WGS sequence"/>
</dbReference>
<accession>A0ABD3R6V7</accession>
<comment type="caution">
    <text evidence="1">The sequence shown here is derived from an EMBL/GenBank/DDBJ whole genome shotgun (WGS) entry which is preliminary data.</text>
</comment>
<gene>
    <name evidence="1" type="ORF">ACHAXA_003965</name>
</gene>
<name>A0ABD3R6V7_9STRA</name>
<dbReference type="EMBL" id="JALLPB020000629">
    <property type="protein sequence ID" value="KAL3807436.1"/>
    <property type="molecule type" value="Genomic_DNA"/>
</dbReference>